<comment type="caution">
    <text evidence="1">The sequence shown here is derived from an EMBL/GenBank/DDBJ whole genome shotgun (WGS) entry which is preliminary data.</text>
</comment>
<name>A0ABT2TEW9_9FIRM</name>
<evidence type="ECO:0000313" key="1">
    <source>
        <dbReference type="EMBL" id="MCU6760732.1"/>
    </source>
</evidence>
<proteinExistence type="predicted"/>
<reference evidence="1 2" key="1">
    <citation type="journal article" date="2021" name="ISME Commun">
        <title>Automated analysis of genomic sequences facilitates high-throughput and comprehensive description of bacteria.</title>
        <authorList>
            <person name="Hitch T.C.A."/>
        </authorList>
    </citation>
    <scope>NUCLEOTIDE SEQUENCE [LARGE SCALE GENOMIC DNA]</scope>
    <source>
        <strain evidence="1 2">Sanger_109</strain>
    </source>
</reference>
<accession>A0ABT2TEW9</accession>
<gene>
    <name evidence="1" type="ORF">OCV88_00095</name>
</gene>
<evidence type="ECO:0000313" key="2">
    <source>
        <dbReference type="Proteomes" id="UP001652442"/>
    </source>
</evidence>
<dbReference type="RefSeq" id="WP_158423622.1">
    <property type="nucleotide sequence ID" value="NZ_JAOQJQ010000001.1"/>
</dbReference>
<dbReference type="Proteomes" id="UP001652442">
    <property type="component" value="Unassembled WGS sequence"/>
</dbReference>
<protein>
    <submittedName>
        <fullName evidence="1">Uncharacterized protein</fullName>
    </submittedName>
</protein>
<sequence length="138" mass="15971">MNYAVQKNKKLAATVYPKTAEEYMQMIGTVGDEYYCYPYHTREYQYMLYVSRKGSLSDYFDLDQILSVYGACGIELDAEKMKKYFQKELSYFGNEEECEIQLHDCLGQEELAVTGLLFGYPVESTVALLKKEIDTCGY</sequence>
<keyword evidence="2" id="KW-1185">Reference proteome</keyword>
<organism evidence="1 2">
    <name type="scientific">Brotonthovivens ammoniilytica</name>
    <dbReference type="NCBI Taxonomy" id="2981725"/>
    <lineage>
        <taxon>Bacteria</taxon>
        <taxon>Bacillati</taxon>
        <taxon>Bacillota</taxon>
        <taxon>Clostridia</taxon>
        <taxon>Lachnospirales</taxon>
        <taxon>Lachnospiraceae</taxon>
        <taxon>Brotonthovivens</taxon>
    </lineage>
</organism>
<dbReference type="EMBL" id="JAOQJQ010000001">
    <property type="protein sequence ID" value="MCU6760732.1"/>
    <property type="molecule type" value="Genomic_DNA"/>
</dbReference>